<name>A0A177NRB3_9GAMM</name>
<comment type="caution">
    <text evidence="2">The sequence shown here is derived from an EMBL/GenBank/DDBJ whole genome shotgun (WGS) entry which is preliminary data.</text>
</comment>
<reference evidence="2 3" key="1">
    <citation type="submission" date="2016-03" db="EMBL/GenBank/DDBJ databases">
        <authorList>
            <person name="Ploux O."/>
        </authorList>
    </citation>
    <scope>NUCLEOTIDE SEQUENCE [LARGE SCALE GENOMIC DNA]</scope>
    <source>
        <strain evidence="2 3">R-45378</strain>
    </source>
</reference>
<gene>
    <name evidence="2" type="ORF">A1507_22810</name>
</gene>
<feature type="compositionally biased region" description="Polar residues" evidence="1">
    <location>
        <begin position="86"/>
        <end position="97"/>
    </location>
</feature>
<sequence length="134" mass="14801">MSKEKSPSILPRFIRLRDAPFYLGMDRNRFNSLVRPKLTEVPIGKQGIAFDRLDLDAWADDYIIRNGRLDQPNGGSSWDAKKHQDSSNVAIAGTSTNKSEADAFAKALAKATLAKRKSISPAKLKRSGKPLSTE</sequence>
<dbReference type="Proteomes" id="UP000077857">
    <property type="component" value="Unassembled WGS sequence"/>
</dbReference>
<proteinExistence type="predicted"/>
<dbReference type="EMBL" id="LUUJ01000021">
    <property type="protein sequence ID" value="OAI20607.1"/>
    <property type="molecule type" value="Genomic_DNA"/>
</dbReference>
<dbReference type="AlphaFoldDB" id="A0A177NRB3"/>
<evidence type="ECO:0000313" key="2">
    <source>
        <dbReference type="EMBL" id="OAI20607.1"/>
    </source>
</evidence>
<evidence type="ECO:0000313" key="3">
    <source>
        <dbReference type="Proteomes" id="UP000077857"/>
    </source>
</evidence>
<feature type="region of interest" description="Disordered" evidence="1">
    <location>
        <begin position="71"/>
        <end position="98"/>
    </location>
</feature>
<organism evidence="2 3">
    <name type="scientific">Methylomonas koyamae</name>
    <dbReference type="NCBI Taxonomy" id="702114"/>
    <lineage>
        <taxon>Bacteria</taxon>
        <taxon>Pseudomonadati</taxon>
        <taxon>Pseudomonadota</taxon>
        <taxon>Gammaproteobacteria</taxon>
        <taxon>Methylococcales</taxon>
        <taxon>Methylococcaceae</taxon>
        <taxon>Methylomonas</taxon>
    </lineage>
</organism>
<accession>A0A177NRB3</accession>
<protein>
    <submittedName>
        <fullName evidence="2">Uncharacterized protein</fullName>
    </submittedName>
</protein>
<evidence type="ECO:0000256" key="1">
    <source>
        <dbReference type="SAM" id="MobiDB-lite"/>
    </source>
</evidence>